<keyword evidence="3" id="KW-1185">Reference proteome</keyword>
<evidence type="ECO:0000256" key="1">
    <source>
        <dbReference type="SAM" id="MobiDB-lite"/>
    </source>
</evidence>
<evidence type="ECO:0000313" key="3">
    <source>
        <dbReference type="Proteomes" id="UP000187203"/>
    </source>
</evidence>
<feature type="region of interest" description="Disordered" evidence="1">
    <location>
        <begin position="18"/>
        <end position="46"/>
    </location>
</feature>
<dbReference type="AlphaFoldDB" id="A0A1R3JZM9"/>
<dbReference type="Proteomes" id="UP000187203">
    <property type="component" value="Unassembled WGS sequence"/>
</dbReference>
<gene>
    <name evidence="2" type="ORF">COLO4_12787</name>
</gene>
<reference evidence="3" key="1">
    <citation type="submission" date="2013-09" db="EMBL/GenBank/DDBJ databases">
        <title>Corchorus olitorius genome sequencing.</title>
        <authorList>
            <person name="Alam M."/>
            <person name="Haque M.S."/>
            <person name="Islam M.S."/>
            <person name="Emdad E.M."/>
            <person name="Islam M.M."/>
            <person name="Ahmed B."/>
            <person name="Halim A."/>
            <person name="Hossen Q.M.M."/>
            <person name="Hossain M.Z."/>
            <person name="Ahmed R."/>
            <person name="Khan M.M."/>
            <person name="Islam R."/>
            <person name="Rashid M.M."/>
            <person name="Khan S.A."/>
            <person name="Rahman M.S."/>
            <person name="Alam M."/>
            <person name="Yahiya A.S."/>
            <person name="Khan M.S."/>
            <person name="Azam M.S."/>
            <person name="Haque T."/>
            <person name="Lashkar M.Z.H."/>
            <person name="Akhand A.I."/>
            <person name="Morshed G."/>
            <person name="Roy S."/>
            <person name="Uddin K.S."/>
            <person name="Rabeya T."/>
            <person name="Hossain A.S."/>
            <person name="Chowdhury A."/>
            <person name="Snigdha A.R."/>
            <person name="Mortoza M.S."/>
            <person name="Matin S.A."/>
            <person name="Hoque S.M.E."/>
            <person name="Islam M.K."/>
            <person name="Roy D.K."/>
            <person name="Haider R."/>
            <person name="Moosa M.M."/>
            <person name="Elias S.M."/>
            <person name="Hasan A.M."/>
            <person name="Jahan S."/>
            <person name="Shafiuddin M."/>
            <person name="Mahmood N."/>
            <person name="Shommy N.S."/>
        </authorList>
    </citation>
    <scope>NUCLEOTIDE SEQUENCE [LARGE SCALE GENOMIC DNA]</scope>
    <source>
        <strain evidence="3">cv. O-4</strain>
    </source>
</reference>
<sequence>MDNEVEWEWEERIYTEKRRRREADWEEAKARDSKFMRRGEGSGDGF</sequence>
<comment type="caution">
    <text evidence="2">The sequence shown here is derived from an EMBL/GenBank/DDBJ whole genome shotgun (WGS) entry which is preliminary data.</text>
</comment>
<evidence type="ECO:0000313" key="2">
    <source>
        <dbReference type="EMBL" id="OMP00282.1"/>
    </source>
</evidence>
<accession>A0A1R3JZM9</accession>
<dbReference type="EMBL" id="AWUE01014957">
    <property type="protein sequence ID" value="OMP00282.1"/>
    <property type="molecule type" value="Genomic_DNA"/>
</dbReference>
<proteinExistence type="predicted"/>
<protein>
    <submittedName>
        <fullName evidence="2">Uncharacterized protein</fullName>
    </submittedName>
</protein>
<organism evidence="2 3">
    <name type="scientific">Corchorus olitorius</name>
    <dbReference type="NCBI Taxonomy" id="93759"/>
    <lineage>
        <taxon>Eukaryota</taxon>
        <taxon>Viridiplantae</taxon>
        <taxon>Streptophyta</taxon>
        <taxon>Embryophyta</taxon>
        <taxon>Tracheophyta</taxon>
        <taxon>Spermatophyta</taxon>
        <taxon>Magnoliopsida</taxon>
        <taxon>eudicotyledons</taxon>
        <taxon>Gunneridae</taxon>
        <taxon>Pentapetalae</taxon>
        <taxon>rosids</taxon>
        <taxon>malvids</taxon>
        <taxon>Malvales</taxon>
        <taxon>Malvaceae</taxon>
        <taxon>Grewioideae</taxon>
        <taxon>Apeibeae</taxon>
        <taxon>Corchorus</taxon>
    </lineage>
</organism>
<name>A0A1R3JZM9_9ROSI</name>